<evidence type="ECO:0000313" key="2">
    <source>
        <dbReference type="Proteomes" id="UP000219167"/>
    </source>
</evidence>
<reference evidence="1 2" key="1">
    <citation type="submission" date="2017-08" db="EMBL/GenBank/DDBJ databases">
        <authorList>
            <person name="de Groot N.N."/>
        </authorList>
    </citation>
    <scope>NUCLEOTIDE SEQUENCE [LARGE SCALE GENOMIC DNA]</scope>
    <source>
        <strain evidence="1 2">JC85</strain>
    </source>
</reference>
<gene>
    <name evidence="1" type="ORF">SAMN05892877_117150</name>
</gene>
<keyword evidence="2" id="KW-1185">Reference proteome</keyword>
<dbReference type="AlphaFoldDB" id="A0A285UZT9"/>
<protein>
    <submittedName>
        <fullName evidence="1">Uncharacterized protein</fullName>
    </submittedName>
</protein>
<organism evidence="1 2">
    <name type="scientific">Rhizobium subbaraonis</name>
    <dbReference type="NCBI Taxonomy" id="908946"/>
    <lineage>
        <taxon>Bacteria</taxon>
        <taxon>Pseudomonadati</taxon>
        <taxon>Pseudomonadota</taxon>
        <taxon>Alphaproteobacteria</taxon>
        <taxon>Hyphomicrobiales</taxon>
        <taxon>Rhizobiaceae</taxon>
        <taxon>Rhizobium/Agrobacterium group</taxon>
        <taxon>Rhizobium</taxon>
    </lineage>
</organism>
<dbReference type="EMBL" id="OBQD01000017">
    <property type="protein sequence ID" value="SOC45761.1"/>
    <property type="molecule type" value="Genomic_DNA"/>
</dbReference>
<accession>A0A285UZT9</accession>
<proteinExistence type="predicted"/>
<evidence type="ECO:0000313" key="1">
    <source>
        <dbReference type="EMBL" id="SOC45761.1"/>
    </source>
</evidence>
<name>A0A285UZT9_9HYPH</name>
<sequence length="54" mass="5569">MSVKVEAVLKHNGHAVGDTYEVPTIKAKALEAIGLVKPGNQTAAKKIEKAGAAD</sequence>
<dbReference type="Proteomes" id="UP000219167">
    <property type="component" value="Unassembled WGS sequence"/>
</dbReference>
<dbReference type="RefSeq" id="WP_176526863.1">
    <property type="nucleotide sequence ID" value="NZ_OBQD01000017.1"/>
</dbReference>